<dbReference type="SUPFAM" id="SSF69360">
    <property type="entry name" value="Cell wall binding repeat"/>
    <property type="match status" value="1"/>
</dbReference>
<dbReference type="STRING" id="796943.HMPREF9625_00221"/>
<keyword evidence="1" id="KW-0677">Repeat</keyword>
<dbReference type="HOGENOM" id="CLU_1101965_0_0_9"/>
<evidence type="ECO:0000313" key="4">
    <source>
        <dbReference type="Proteomes" id="UP000018461"/>
    </source>
</evidence>
<evidence type="ECO:0000256" key="2">
    <source>
        <dbReference type="PROSITE-ProRule" id="PRU00591"/>
    </source>
</evidence>
<reference evidence="3" key="1">
    <citation type="submission" date="2011-08" db="EMBL/GenBank/DDBJ databases">
        <authorList>
            <consortium name="The Broad Institute Genome Sequencing Platform"/>
            <person name="Earl A."/>
            <person name="Ward D."/>
            <person name="Feldgarden M."/>
            <person name="Gevers D."/>
            <person name="Sizova M."/>
            <person name="Hazen A."/>
            <person name="Epstein S."/>
            <person name="Young S.K."/>
            <person name="Zeng Q."/>
            <person name="Gargeya S."/>
            <person name="Fitzgerald M."/>
            <person name="Haas B."/>
            <person name="Abouelleil A."/>
            <person name="Alvarado L."/>
            <person name="Arachchi H.M."/>
            <person name="Berlin A."/>
            <person name="Brown A."/>
            <person name="Chapman S.B."/>
            <person name="Chen Z."/>
            <person name="Dunbar C."/>
            <person name="Freedman E."/>
            <person name="Gearin G."/>
            <person name="Gellesch M."/>
            <person name="Goldberg J."/>
            <person name="Griggs A."/>
            <person name="Gujja S."/>
            <person name="Heiman D."/>
            <person name="Howarth C."/>
            <person name="Larson L."/>
            <person name="Lui A."/>
            <person name="MacDonald P.J.P."/>
            <person name="Montmayeur A."/>
            <person name="Murphy C."/>
            <person name="Neiman D."/>
            <person name="Pearson M."/>
            <person name="Priest M."/>
            <person name="Roberts A."/>
            <person name="Saif S."/>
            <person name="Shea T."/>
            <person name="Shenoy N."/>
            <person name="Sisk P."/>
            <person name="Stolte C."/>
            <person name="Sykes S."/>
            <person name="Wortman J."/>
            <person name="Nusbaum C."/>
            <person name="Birren B."/>
        </authorList>
    </citation>
    <scope>NUCLEOTIDE SEQUENCE</scope>
    <source>
        <strain evidence="3">ACB1</strain>
    </source>
</reference>
<evidence type="ECO:0000256" key="1">
    <source>
        <dbReference type="ARBA" id="ARBA00022737"/>
    </source>
</evidence>
<gene>
    <name evidence="3" type="ORF">HMPREF9625_00221</name>
</gene>
<dbReference type="PROSITE" id="PS51170">
    <property type="entry name" value="CW"/>
    <property type="match status" value="1"/>
</dbReference>
<dbReference type="EMBL" id="AFZC02000003">
    <property type="protein sequence ID" value="EHL12667.1"/>
    <property type="molecule type" value="Genomic_DNA"/>
</dbReference>
<dbReference type="Pfam" id="PF19085">
    <property type="entry name" value="Choline_bind_2"/>
    <property type="match status" value="1"/>
</dbReference>
<reference evidence="3" key="2">
    <citation type="submission" date="2013-03" db="EMBL/GenBank/DDBJ databases">
        <title>The Genome Sequence of Oribacterium sp. ACB1.</title>
        <authorList>
            <consortium name="The Broad Institute Genomics Platform"/>
            <consortium name="The Broad Institute Genome Sequencing Center for Infectious Disease"/>
            <person name="Earl A."/>
            <person name="Ward D."/>
            <person name="Feldgarden M."/>
            <person name="Gevers D."/>
            <person name="Sizova M."/>
            <person name="Hazen A."/>
            <person name="Epstein S."/>
            <person name="Walker B."/>
            <person name="Young S."/>
            <person name="Zeng Q."/>
            <person name="Gargeya S."/>
            <person name="Fitzgerald M."/>
            <person name="Haas B."/>
            <person name="Abouelleil A."/>
            <person name="Allen A.W."/>
            <person name="Alvarado L."/>
            <person name="Arachchi H.M."/>
            <person name="Berlin A.M."/>
            <person name="Chapman S.B."/>
            <person name="Gainer-Dewar J."/>
            <person name="Goldberg J."/>
            <person name="Griggs A."/>
            <person name="Gujja S."/>
            <person name="Hansen M."/>
            <person name="Howarth C."/>
            <person name="Imamovic A."/>
            <person name="Ireland A."/>
            <person name="Larimer J."/>
            <person name="McCowan C."/>
            <person name="Murphy C."/>
            <person name="Pearson M."/>
            <person name="Poon T.W."/>
            <person name="Priest M."/>
            <person name="Roberts A."/>
            <person name="Saif S."/>
            <person name="Shea T."/>
            <person name="Sisk P."/>
            <person name="Sykes S."/>
            <person name="Wortman J."/>
            <person name="Nusbaum C."/>
            <person name="Birren B."/>
        </authorList>
    </citation>
    <scope>NUCLEOTIDE SEQUENCE [LARGE SCALE GENOMIC DNA]</scope>
    <source>
        <strain evidence="3">ACB1</strain>
    </source>
</reference>
<protein>
    <recommendedName>
        <fullName evidence="5">Cell wall-binding repeat protein</fullName>
    </recommendedName>
</protein>
<sequence length="270" mass="31570">MFYKEKREMKPNYILEMRKLRNLKMRGYKIFGALILFFFICMNLLALSFSVEAEGRWENKDNVWYYYPTEEEHSFTGWVQSPESARWYFIKEGKMQTGWMSWKGKWYFLNADGGMAEKQWVGNFYVGEDGAVLTDRESPDGWKLSANGSYLFKGKPVQELNEKTARYIKVLMEHPDARAIFDSPSQLTLEKGNNYPFIIFKKMSLYDPKTSALLYEGDAGFHNYAVLEYYNGTTTDYIRAMDLMQIRSISGKQVFIDPAGFITYVAGDKR</sequence>
<accession>G9WLL2</accession>
<name>G9WLL2_9FIRM</name>
<dbReference type="Proteomes" id="UP000018461">
    <property type="component" value="Unassembled WGS sequence"/>
</dbReference>
<evidence type="ECO:0000313" key="3">
    <source>
        <dbReference type="EMBL" id="EHL12667.1"/>
    </source>
</evidence>
<dbReference type="RefSeq" id="WP_009534091.1">
    <property type="nucleotide sequence ID" value="NZ_KE148312.1"/>
</dbReference>
<proteinExistence type="predicted"/>
<dbReference type="AlphaFoldDB" id="G9WLL2"/>
<keyword evidence="4" id="KW-1185">Reference proteome</keyword>
<organism evidence="3 4">
    <name type="scientific">Oribacterium parvum ACB1</name>
    <dbReference type="NCBI Taxonomy" id="796943"/>
    <lineage>
        <taxon>Bacteria</taxon>
        <taxon>Bacillati</taxon>
        <taxon>Bacillota</taxon>
        <taxon>Clostridia</taxon>
        <taxon>Lachnospirales</taxon>
        <taxon>Lachnospiraceae</taxon>
        <taxon>Oribacterium</taxon>
    </lineage>
</organism>
<dbReference type="InterPro" id="IPR018337">
    <property type="entry name" value="Cell_wall/Cho-bd_repeat"/>
</dbReference>
<evidence type="ECO:0008006" key="5">
    <source>
        <dbReference type="Google" id="ProtNLM"/>
    </source>
</evidence>
<comment type="caution">
    <text evidence="3">The sequence shown here is derived from an EMBL/GenBank/DDBJ whole genome shotgun (WGS) entry which is preliminary data.</text>
</comment>
<dbReference type="Gene3D" id="2.10.270.10">
    <property type="entry name" value="Cholin Binding"/>
    <property type="match status" value="1"/>
</dbReference>
<feature type="repeat" description="Cell wall-binding" evidence="2">
    <location>
        <begin position="96"/>
        <end position="115"/>
    </location>
</feature>
<dbReference type="PATRIC" id="fig|796943.3.peg.604"/>